<dbReference type="Proteomes" id="UP000735302">
    <property type="component" value="Unassembled WGS sequence"/>
</dbReference>
<dbReference type="AlphaFoldDB" id="A0AAV3ZMD2"/>
<protein>
    <submittedName>
        <fullName evidence="1">Uncharacterized protein</fullName>
    </submittedName>
</protein>
<gene>
    <name evidence="1" type="ORF">PoB_002363100</name>
</gene>
<organism evidence="1 2">
    <name type="scientific">Plakobranchus ocellatus</name>
    <dbReference type="NCBI Taxonomy" id="259542"/>
    <lineage>
        <taxon>Eukaryota</taxon>
        <taxon>Metazoa</taxon>
        <taxon>Spiralia</taxon>
        <taxon>Lophotrochozoa</taxon>
        <taxon>Mollusca</taxon>
        <taxon>Gastropoda</taxon>
        <taxon>Heterobranchia</taxon>
        <taxon>Euthyneura</taxon>
        <taxon>Panpulmonata</taxon>
        <taxon>Sacoglossa</taxon>
        <taxon>Placobranchoidea</taxon>
        <taxon>Plakobranchidae</taxon>
        <taxon>Plakobranchus</taxon>
    </lineage>
</organism>
<accession>A0AAV3ZMD2</accession>
<dbReference type="EMBL" id="BLXT01002730">
    <property type="protein sequence ID" value="GFN97125.1"/>
    <property type="molecule type" value="Genomic_DNA"/>
</dbReference>
<evidence type="ECO:0000313" key="1">
    <source>
        <dbReference type="EMBL" id="GFN97125.1"/>
    </source>
</evidence>
<evidence type="ECO:0000313" key="2">
    <source>
        <dbReference type="Proteomes" id="UP000735302"/>
    </source>
</evidence>
<comment type="caution">
    <text evidence="1">The sequence shown here is derived from an EMBL/GenBank/DDBJ whole genome shotgun (WGS) entry which is preliminary data.</text>
</comment>
<sequence>MADFCGPRDEKSCQELAQLDSSFAAGQDEILSQQDSLPLKRENGYRDQGCFVATSCEDFLLAWQPVVSRSAMWGHFTETLPYLPGGQGRN</sequence>
<proteinExistence type="predicted"/>
<reference evidence="1 2" key="1">
    <citation type="journal article" date="2021" name="Elife">
        <title>Chloroplast acquisition without the gene transfer in kleptoplastic sea slugs, Plakobranchus ocellatus.</title>
        <authorList>
            <person name="Maeda T."/>
            <person name="Takahashi S."/>
            <person name="Yoshida T."/>
            <person name="Shimamura S."/>
            <person name="Takaki Y."/>
            <person name="Nagai Y."/>
            <person name="Toyoda A."/>
            <person name="Suzuki Y."/>
            <person name="Arimoto A."/>
            <person name="Ishii H."/>
            <person name="Satoh N."/>
            <person name="Nishiyama T."/>
            <person name="Hasebe M."/>
            <person name="Maruyama T."/>
            <person name="Minagawa J."/>
            <person name="Obokata J."/>
            <person name="Shigenobu S."/>
        </authorList>
    </citation>
    <scope>NUCLEOTIDE SEQUENCE [LARGE SCALE GENOMIC DNA]</scope>
</reference>
<keyword evidence="2" id="KW-1185">Reference proteome</keyword>
<name>A0AAV3ZMD2_9GAST</name>